<accession>A0A7X9XB04</accession>
<name>A0A7X9XB04_9BACT</name>
<comment type="caution">
    <text evidence="2">The sequence shown here is derived from an EMBL/GenBank/DDBJ whole genome shotgun (WGS) entry which is preliminary data.</text>
</comment>
<organism evidence="2 3">
    <name type="scientific">Flammeovirga aprica JL-4</name>
    <dbReference type="NCBI Taxonomy" id="694437"/>
    <lineage>
        <taxon>Bacteria</taxon>
        <taxon>Pseudomonadati</taxon>
        <taxon>Bacteroidota</taxon>
        <taxon>Cytophagia</taxon>
        <taxon>Cytophagales</taxon>
        <taxon>Flammeovirgaceae</taxon>
        <taxon>Flammeovirga</taxon>
    </lineage>
</organism>
<evidence type="ECO:0000313" key="3">
    <source>
        <dbReference type="Proteomes" id="UP000576082"/>
    </source>
</evidence>
<evidence type="ECO:0000313" key="2">
    <source>
        <dbReference type="EMBL" id="NME70227.1"/>
    </source>
</evidence>
<feature type="domain" description="DUF6438" evidence="1">
    <location>
        <begin position="171"/>
        <end position="288"/>
    </location>
</feature>
<dbReference type="RefSeq" id="WP_169658469.1">
    <property type="nucleotide sequence ID" value="NZ_JABANE010000058.1"/>
</dbReference>
<reference evidence="2 3" key="1">
    <citation type="submission" date="2020-04" db="EMBL/GenBank/DDBJ databases">
        <title>Flammeovirga sp. SR4, a novel species isolated from seawater.</title>
        <authorList>
            <person name="Wang X."/>
        </authorList>
    </citation>
    <scope>NUCLEOTIDE SEQUENCE [LARGE SCALE GENOMIC DNA]</scope>
    <source>
        <strain evidence="2 3">ATCC 23126</strain>
    </source>
</reference>
<dbReference type="Proteomes" id="UP000576082">
    <property type="component" value="Unassembled WGS sequence"/>
</dbReference>
<dbReference type="InterPro" id="IPR045497">
    <property type="entry name" value="DUF6438"/>
</dbReference>
<gene>
    <name evidence="2" type="ORF">HHU12_19785</name>
</gene>
<keyword evidence="3" id="KW-1185">Reference proteome</keyword>
<dbReference type="EMBL" id="JABANE010000058">
    <property type="protein sequence ID" value="NME70227.1"/>
    <property type="molecule type" value="Genomic_DNA"/>
</dbReference>
<evidence type="ECO:0000259" key="1">
    <source>
        <dbReference type="Pfam" id="PF20033"/>
    </source>
</evidence>
<protein>
    <recommendedName>
        <fullName evidence="1">DUF6438 domain-containing protein</fullName>
    </recommendedName>
</protein>
<sequence>MTLFQPCKGQTNNSVSQKTNFIDSIQNAQQLTELISKIDDRYKEFEVNDKLEFSDKKCQNLSDSLKVQSWKKVDFDNNGLTDIMVIGNWYDYSVICILDKGGKYEIKPITRRVFQDCTFPVVDNGKVKYYYWSDIEQGKWNEPRELKQITLVYKFGDFIEENQTPANHKIEKIEYSTTSCYGSCPVFRITINSDKSAIWKAEMYNEINNKEVKGSFNSVLKEDKYNDIVNLLNYIDFENLQDNYAVNWTDDQTSTLEITYDNGKVKSIRDYGLIGTFGLDRVYQLLFELRESQKWKK</sequence>
<proteinExistence type="predicted"/>
<dbReference type="Pfam" id="PF20033">
    <property type="entry name" value="DUF6438"/>
    <property type="match status" value="1"/>
</dbReference>
<dbReference type="AlphaFoldDB" id="A0A7X9XB04"/>